<dbReference type="SUPFAM" id="SSF52540">
    <property type="entry name" value="P-loop containing nucleoside triphosphate hydrolases"/>
    <property type="match status" value="1"/>
</dbReference>
<proteinExistence type="inferred from homology"/>
<dbReference type="InterPro" id="IPR001752">
    <property type="entry name" value="Kinesin_motor_dom"/>
</dbReference>
<dbReference type="InterPro" id="IPR036961">
    <property type="entry name" value="Kinesin_motor_dom_sf"/>
</dbReference>
<dbReference type="AlphaFoldDB" id="A0A812TKU9"/>
<dbReference type="EMBL" id="CAJNDS010002591">
    <property type="protein sequence ID" value="CAE7536992.1"/>
    <property type="molecule type" value="Genomic_DNA"/>
</dbReference>
<evidence type="ECO:0000256" key="1">
    <source>
        <dbReference type="ARBA" id="ARBA00022741"/>
    </source>
</evidence>
<comment type="similarity">
    <text evidence="3">Belongs to the TRAFAC class myosin-kinesin ATPase superfamily. Kinesin family.</text>
</comment>
<reference evidence="5" key="1">
    <citation type="submission" date="2021-02" db="EMBL/GenBank/DDBJ databases">
        <authorList>
            <person name="Dougan E. K."/>
            <person name="Rhodes N."/>
            <person name="Thang M."/>
            <person name="Chan C."/>
        </authorList>
    </citation>
    <scope>NUCLEOTIDE SEQUENCE</scope>
</reference>
<dbReference type="InterPro" id="IPR019821">
    <property type="entry name" value="Kinesin_motor_CS"/>
</dbReference>
<feature type="domain" description="Kinesin motor" evidence="4">
    <location>
        <begin position="1"/>
        <end position="190"/>
    </location>
</feature>
<organism evidence="5 6">
    <name type="scientific">Symbiodinium natans</name>
    <dbReference type="NCBI Taxonomy" id="878477"/>
    <lineage>
        <taxon>Eukaryota</taxon>
        <taxon>Sar</taxon>
        <taxon>Alveolata</taxon>
        <taxon>Dinophyceae</taxon>
        <taxon>Suessiales</taxon>
        <taxon>Symbiodiniaceae</taxon>
        <taxon>Symbiodinium</taxon>
    </lineage>
</organism>
<evidence type="ECO:0000256" key="2">
    <source>
        <dbReference type="ARBA" id="ARBA00022840"/>
    </source>
</evidence>
<dbReference type="GO" id="GO:0008017">
    <property type="term" value="F:microtubule binding"/>
    <property type="evidence" value="ECO:0007669"/>
    <property type="project" value="InterPro"/>
</dbReference>
<dbReference type="PROSITE" id="PS50067">
    <property type="entry name" value="KINESIN_MOTOR_2"/>
    <property type="match status" value="1"/>
</dbReference>
<dbReference type="PANTHER" id="PTHR47972:SF28">
    <property type="entry name" value="KINESIN-LIKE PROTEIN KLP-3"/>
    <property type="match status" value="1"/>
</dbReference>
<name>A0A812TKU9_9DINO</name>
<comment type="caution">
    <text evidence="3">Lacks conserved residue(s) required for the propagation of feature annotation.</text>
</comment>
<evidence type="ECO:0000259" key="4">
    <source>
        <dbReference type="PROSITE" id="PS50067"/>
    </source>
</evidence>
<dbReference type="GO" id="GO:0003777">
    <property type="term" value="F:microtubule motor activity"/>
    <property type="evidence" value="ECO:0007669"/>
    <property type="project" value="InterPro"/>
</dbReference>
<keyword evidence="6" id="KW-1185">Reference proteome</keyword>
<evidence type="ECO:0000313" key="5">
    <source>
        <dbReference type="EMBL" id="CAE7536992.1"/>
    </source>
</evidence>
<dbReference type="GO" id="GO:0015630">
    <property type="term" value="C:microtubule cytoskeleton"/>
    <property type="evidence" value="ECO:0007669"/>
    <property type="project" value="TreeGrafter"/>
</dbReference>
<dbReference type="GO" id="GO:0007018">
    <property type="term" value="P:microtubule-based movement"/>
    <property type="evidence" value="ECO:0007669"/>
    <property type="project" value="InterPro"/>
</dbReference>
<dbReference type="OrthoDB" id="3176171at2759"/>
<protein>
    <submittedName>
        <fullName evidence="5">KIFC3 protein</fullName>
    </submittedName>
</protein>
<dbReference type="PRINTS" id="PR00380">
    <property type="entry name" value="KINESINHEAVY"/>
</dbReference>
<dbReference type="SMART" id="SM00129">
    <property type="entry name" value="KISc"/>
    <property type="match status" value="1"/>
</dbReference>
<dbReference type="PANTHER" id="PTHR47972">
    <property type="entry name" value="KINESIN-LIKE PROTEIN KLP-3"/>
    <property type="match status" value="1"/>
</dbReference>
<dbReference type="Pfam" id="PF00225">
    <property type="entry name" value="Kinesin"/>
    <property type="match status" value="1"/>
</dbReference>
<dbReference type="InterPro" id="IPR027640">
    <property type="entry name" value="Kinesin-like_fam"/>
</dbReference>
<comment type="caution">
    <text evidence="5">The sequence shown here is derived from an EMBL/GenBank/DDBJ whole genome shotgun (WGS) entry which is preliminary data.</text>
</comment>
<dbReference type="Gene3D" id="3.40.850.10">
    <property type="entry name" value="Kinesin motor domain"/>
    <property type="match status" value="1"/>
</dbReference>
<gene>
    <name evidence="5" type="primary">KIFC3</name>
    <name evidence="5" type="ORF">SNAT2548_LOCUS30094</name>
</gene>
<dbReference type="Proteomes" id="UP000604046">
    <property type="component" value="Unassembled WGS sequence"/>
</dbReference>
<keyword evidence="2" id="KW-0067">ATP-binding</keyword>
<evidence type="ECO:0000256" key="3">
    <source>
        <dbReference type="PROSITE-ProRule" id="PRU00283"/>
    </source>
</evidence>
<dbReference type="PROSITE" id="PS00411">
    <property type="entry name" value="KINESIN_MOTOR_1"/>
    <property type="match status" value="1"/>
</dbReference>
<dbReference type="GO" id="GO:0005524">
    <property type="term" value="F:ATP binding"/>
    <property type="evidence" value="ECO:0007669"/>
    <property type="project" value="UniProtKB-KW"/>
</dbReference>
<dbReference type="InterPro" id="IPR027417">
    <property type="entry name" value="P-loop_NTPase"/>
</dbReference>
<keyword evidence="1" id="KW-0547">Nucleotide-binding</keyword>
<accession>A0A812TKU9</accession>
<evidence type="ECO:0000313" key="6">
    <source>
        <dbReference type="Proteomes" id="UP000604046"/>
    </source>
</evidence>
<sequence length="200" mass="21613">MPAAVPGGNECVEVPSAVQPLPGENMLTRLPGLTERPVSSVEEVLEFMTEAQSNRTVMATDMNEESSRSHSIVQVKTVNVNRKDKTQFLGKINLIDLAGSENVNKSGVQGQGMREAQNINKSLFALGDVIASLVSKNGHVPYRNSKLTMMLKDSLGGDSKTMMIVQCSPAQINVTETLSSLNFASRARNVELGKAKQHKS</sequence>